<evidence type="ECO:0000313" key="4">
    <source>
        <dbReference type="Proteomes" id="UP001432027"/>
    </source>
</evidence>
<proteinExistence type="predicted"/>
<protein>
    <submittedName>
        <fullName evidence="3">Uncharacterized protein</fullName>
    </submittedName>
</protein>
<evidence type="ECO:0000313" key="3">
    <source>
        <dbReference type="EMBL" id="GMT01845.1"/>
    </source>
</evidence>
<keyword evidence="4" id="KW-1185">Reference proteome</keyword>
<accession>A0AAV5U6R7</accession>
<dbReference type="EMBL" id="BTSX01000005">
    <property type="protein sequence ID" value="GMT01844.1"/>
    <property type="molecule type" value="Genomic_DNA"/>
</dbReference>
<name>A0AAV5U6R7_9BILA</name>
<dbReference type="AlphaFoldDB" id="A0AAV5U6R7"/>
<feature type="region of interest" description="Disordered" evidence="1">
    <location>
        <begin position="1"/>
        <end position="52"/>
    </location>
</feature>
<feature type="non-terminal residue" evidence="3">
    <location>
        <position position="1"/>
    </location>
</feature>
<evidence type="ECO:0000256" key="1">
    <source>
        <dbReference type="SAM" id="MobiDB-lite"/>
    </source>
</evidence>
<evidence type="ECO:0000313" key="2">
    <source>
        <dbReference type="EMBL" id="GMT01844.1"/>
    </source>
</evidence>
<organism evidence="3 4">
    <name type="scientific">Pristionchus entomophagus</name>
    <dbReference type="NCBI Taxonomy" id="358040"/>
    <lineage>
        <taxon>Eukaryota</taxon>
        <taxon>Metazoa</taxon>
        <taxon>Ecdysozoa</taxon>
        <taxon>Nematoda</taxon>
        <taxon>Chromadorea</taxon>
        <taxon>Rhabditida</taxon>
        <taxon>Rhabditina</taxon>
        <taxon>Diplogasteromorpha</taxon>
        <taxon>Diplogasteroidea</taxon>
        <taxon>Neodiplogasteridae</taxon>
        <taxon>Pristionchus</taxon>
    </lineage>
</organism>
<sequence>SDVSEIAAVTDESSSGSADACANSSSSLTTPGTPSDVHDRPDDEEPAMRNDLNSIICPTYDVRKITEMMSLFNHRVSSMSEEIRSLKEQLFTNNYPGDIETPKAAVAGESSLASIVACPTERAINHRRMPCTCKIAKKTRQNYELTLRLAQSEAAMQPMLQLHLQQSQQPHLSSIAMTCPGVAAAPAASVEPSYETFKFRKTDRYLFVVFFSQAES</sequence>
<dbReference type="EMBL" id="BTSX01000005">
    <property type="protein sequence ID" value="GMT01845.1"/>
    <property type="molecule type" value="Genomic_DNA"/>
</dbReference>
<comment type="caution">
    <text evidence="3">The sequence shown here is derived from an EMBL/GenBank/DDBJ whole genome shotgun (WGS) entry which is preliminary data.</text>
</comment>
<dbReference type="Proteomes" id="UP001432027">
    <property type="component" value="Unassembled WGS sequence"/>
</dbReference>
<reference evidence="3" key="1">
    <citation type="submission" date="2023-10" db="EMBL/GenBank/DDBJ databases">
        <title>Genome assembly of Pristionchus species.</title>
        <authorList>
            <person name="Yoshida K."/>
            <person name="Sommer R.J."/>
        </authorList>
    </citation>
    <scope>NUCLEOTIDE SEQUENCE</scope>
    <source>
        <strain evidence="3">RS0144</strain>
    </source>
</reference>
<feature type="compositionally biased region" description="Low complexity" evidence="1">
    <location>
        <begin position="24"/>
        <end position="35"/>
    </location>
</feature>
<gene>
    <name evidence="2" type="ORF">PENTCL1PPCAC_24018</name>
    <name evidence="3" type="ORF">PENTCL1PPCAC_24019</name>
</gene>